<reference evidence="1" key="1">
    <citation type="submission" date="2019-11" db="EMBL/GenBank/DDBJ databases">
        <title>Characterization of Clostridium perfringens isolates from swine manure treated agricultural soils.</title>
        <authorList>
            <person name="Wushke S.T."/>
        </authorList>
    </citation>
    <scope>NUCLEOTIDE SEQUENCE</scope>
    <source>
        <strain evidence="1">X26</strain>
    </source>
</reference>
<dbReference type="Proteomes" id="UP001291306">
    <property type="component" value="Unassembled WGS sequence"/>
</dbReference>
<name>A0AAW9IKP2_CLOPF</name>
<accession>A0AAW9IKP2</accession>
<dbReference type="RefSeq" id="WP_322459212.1">
    <property type="nucleotide sequence ID" value="NZ_WNVC01000965.1"/>
</dbReference>
<dbReference type="AlphaFoldDB" id="A0AAW9IKP2"/>
<dbReference type="InterPro" id="IPR025062">
    <property type="entry name" value="DUF4003"/>
</dbReference>
<sequence>LSLFDGFSQEKCNKVILLDKTLRKHSLPLKGYSLPILGVAALTINDYEEFAQNLISTDKFLKKQSGFGTFTLGSTVRHMIIASLLSLESIENSDSLIKEKLIETTNNISLNIVIIMQIAAASAAAAAAASAASN</sequence>
<protein>
    <submittedName>
        <fullName evidence="1">DUF4003 family protein</fullName>
    </submittedName>
</protein>
<comment type="caution">
    <text evidence="1">The sequence shown here is derived from an EMBL/GenBank/DDBJ whole genome shotgun (WGS) entry which is preliminary data.</text>
</comment>
<dbReference type="EMBL" id="WNVC01000965">
    <property type="protein sequence ID" value="MDZ5001048.1"/>
    <property type="molecule type" value="Genomic_DNA"/>
</dbReference>
<proteinExistence type="predicted"/>
<feature type="non-terminal residue" evidence="1">
    <location>
        <position position="1"/>
    </location>
</feature>
<dbReference type="Pfam" id="PF13170">
    <property type="entry name" value="DUF4003"/>
    <property type="match status" value="1"/>
</dbReference>
<evidence type="ECO:0000313" key="2">
    <source>
        <dbReference type="Proteomes" id="UP001291306"/>
    </source>
</evidence>
<gene>
    <name evidence="1" type="ORF">GNF79_18685</name>
</gene>
<organism evidence="1 2">
    <name type="scientific">Clostridium perfringens</name>
    <dbReference type="NCBI Taxonomy" id="1502"/>
    <lineage>
        <taxon>Bacteria</taxon>
        <taxon>Bacillati</taxon>
        <taxon>Bacillota</taxon>
        <taxon>Clostridia</taxon>
        <taxon>Eubacteriales</taxon>
        <taxon>Clostridiaceae</taxon>
        <taxon>Clostridium</taxon>
    </lineage>
</organism>
<evidence type="ECO:0000313" key="1">
    <source>
        <dbReference type="EMBL" id="MDZ5001048.1"/>
    </source>
</evidence>